<dbReference type="EMBL" id="LR130779">
    <property type="protein sequence ID" value="VDN66056.1"/>
    <property type="molecule type" value="Genomic_DNA"/>
</dbReference>
<reference evidence="2" key="1">
    <citation type="submission" date="2018-11" db="EMBL/GenBank/DDBJ databases">
        <authorList>
            <consortium name="Genoscope - CEA"/>
            <person name="William W."/>
        </authorList>
    </citation>
    <scope>NUCLEOTIDE SEQUENCE [LARGE SCALE GENOMIC DNA]</scope>
    <source>
        <strain evidence="2">T9AD</strain>
    </source>
</reference>
<name>A0A653BBL6_ECTOL</name>
<dbReference type="PANTHER" id="PTHR30222">
    <property type="entry name" value="SPERMIDINE/PUTRESCINE-BINDING PERIPLASMIC PROTEIN"/>
    <property type="match status" value="1"/>
</dbReference>
<dbReference type="SUPFAM" id="SSF53850">
    <property type="entry name" value="Periplasmic binding protein-like II"/>
    <property type="match status" value="1"/>
</dbReference>
<organism evidence="2">
    <name type="scientific">Ectopseudomonas oleovorans</name>
    <name type="common">Pseudomonas oleovorans</name>
    <dbReference type="NCBI Taxonomy" id="301"/>
    <lineage>
        <taxon>Bacteria</taxon>
        <taxon>Pseudomonadati</taxon>
        <taxon>Pseudomonadota</taxon>
        <taxon>Gammaproteobacteria</taxon>
        <taxon>Pseudomonadales</taxon>
        <taxon>Pseudomonadaceae</taxon>
        <taxon>Ectopseudomonas</taxon>
    </lineage>
</organism>
<dbReference type="AlphaFoldDB" id="A0A653BBL6"/>
<dbReference type="Pfam" id="PF13416">
    <property type="entry name" value="SBP_bac_8"/>
    <property type="match status" value="1"/>
</dbReference>
<evidence type="ECO:0000256" key="1">
    <source>
        <dbReference type="ARBA" id="ARBA00022729"/>
    </source>
</evidence>
<keyword evidence="1" id="KW-0732">Signal</keyword>
<evidence type="ECO:0000313" key="2">
    <source>
        <dbReference type="EMBL" id="VDN66056.1"/>
    </source>
</evidence>
<dbReference type="Gene3D" id="3.40.190.10">
    <property type="entry name" value="Periplasmic binding protein-like II"/>
    <property type="match status" value="2"/>
</dbReference>
<dbReference type="PANTHER" id="PTHR30222:SF2">
    <property type="entry name" value="ABC TRANSPORTER SUBSTRATE-BINDING PROTEIN"/>
    <property type="match status" value="1"/>
</dbReference>
<dbReference type="CDD" id="cd13589">
    <property type="entry name" value="PBP2_polyamine_RpCGA009"/>
    <property type="match status" value="1"/>
</dbReference>
<dbReference type="InterPro" id="IPR006059">
    <property type="entry name" value="SBP"/>
</dbReference>
<proteinExistence type="predicted"/>
<gene>
    <name evidence="2" type="ORF">POT9AD_5081</name>
</gene>
<dbReference type="OrthoDB" id="9815444at2"/>
<sequence>MRKTLLATLIMGMTSSALAANLTVISNGGTSKDAQTVAYYKPFEKVTHNKVIAGEFNGEMGMIKAMVDTGSVSWDVVQVEGPELLRGCDEGLFEHLDQTRLGNAADFLDGTFSDCGAGLLVWSMAMAYDTNRLPSAPTGWADFWNTQKFPGKRALRKGAKYNVEIALLADGVPKEDLYKVLSTPEGVDRAFRKLDQIRSSIQWWESGAQPLQFLASGDVVMSTAYNGRVFAAQGEGVPMKVVWSGSLYAIDYWAIPKGSPNKQTAEDFISFSLRPEQQQIYTSKMGYGSTNLKTAPLLDPSVLERLNTAPGNLEQAVPVDFEFWVDHGEDLEQRFNAWAAKAN</sequence>
<accession>A0A653BBL6</accession>
<protein>
    <submittedName>
        <fullName evidence="2">Spermidine/putrescine ABC transporter substrate-binding protein</fullName>
    </submittedName>
</protein>